<sequence length="106" mass="12312">MSPFYQRFFIVLILLTVFTGRIFIGAMPLAKISKEIYKNESDDRSEKSESTDKQNQLKEQDKPADLLFTGINNFDFGYFLDSKKCQFSGRFNLAHCHLQIPEQPPK</sequence>
<accession>A0A4R2HIP1</accession>
<feature type="transmembrane region" description="Helical" evidence="2">
    <location>
        <begin position="6"/>
        <end position="24"/>
    </location>
</feature>
<dbReference type="RefSeq" id="WP_132529531.1">
    <property type="nucleotide sequence ID" value="NZ_BMJO01000003.1"/>
</dbReference>
<dbReference type="OrthoDB" id="772706at2"/>
<evidence type="ECO:0000256" key="2">
    <source>
        <dbReference type="SAM" id="Phobius"/>
    </source>
</evidence>
<gene>
    <name evidence="3" type="ORF">EV200_10213</name>
</gene>
<dbReference type="Proteomes" id="UP000295684">
    <property type="component" value="Unassembled WGS sequence"/>
</dbReference>
<organism evidence="3 4">
    <name type="scientific">Pedobacter psychrotolerans</name>
    <dbReference type="NCBI Taxonomy" id="1843235"/>
    <lineage>
        <taxon>Bacteria</taxon>
        <taxon>Pseudomonadati</taxon>
        <taxon>Bacteroidota</taxon>
        <taxon>Sphingobacteriia</taxon>
        <taxon>Sphingobacteriales</taxon>
        <taxon>Sphingobacteriaceae</taxon>
        <taxon>Pedobacter</taxon>
    </lineage>
</organism>
<protein>
    <submittedName>
        <fullName evidence="3">Uncharacterized protein</fullName>
    </submittedName>
</protein>
<keyword evidence="2" id="KW-0812">Transmembrane</keyword>
<keyword evidence="2" id="KW-0472">Membrane</keyword>
<proteinExistence type="predicted"/>
<name>A0A4R2HIP1_9SPHI</name>
<evidence type="ECO:0000256" key="1">
    <source>
        <dbReference type="SAM" id="MobiDB-lite"/>
    </source>
</evidence>
<keyword evidence="2" id="KW-1133">Transmembrane helix</keyword>
<dbReference type="EMBL" id="SLWO01000002">
    <property type="protein sequence ID" value="TCO28596.1"/>
    <property type="molecule type" value="Genomic_DNA"/>
</dbReference>
<evidence type="ECO:0000313" key="4">
    <source>
        <dbReference type="Proteomes" id="UP000295684"/>
    </source>
</evidence>
<reference evidence="3 4" key="1">
    <citation type="submission" date="2019-03" db="EMBL/GenBank/DDBJ databases">
        <title>Genomic Encyclopedia of Type Strains, Phase IV (KMG-IV): sequencing the most valuable type-strain genomes for metagenomic binning, comparative biology and taxonomic classification.</title>
        <authorList>
            <person name="Goeker M."/>
        </authorList>
    </citation>
    <scope>NUCLEOTIDE SEQUENCE [LARGE SCALE GENOMIC DNA]</scope>
    <source>
        <strain evidence="3 4">DSM 103236</strain>
    </source>
</reference>
<comment type="caution">
    <text evidence="3">The sequence shown here is derived from an EMBL/GenBank/DDBJ whole genome shotgun (WGS) entry which is preliminary data.</text>
</comment>
<feature type="region of interest" description="Disordered" evidence="1">
    <location>
        <begin position="39"/>
        <end position="58"/>
    </location>
</feature>
<dbReference type="AlphaFoldDB" id="A0A4R2HIP1"/>
<evidence type="ECO:0000313" key="3">
    <source>
        <dbReference type="EMBL" id="TCO28596.1"/>
    </source>
</evidence>